<protein>
    <recommendedName>
        <fullName evidence="4">L-cysteine S-thiosulfotransferase subunit SoxA</fullName>
        <ecNumber evidence="3">2.8.5.2</ecNumber>
    </recommendedName>
    <alternativeName>
        <fullName evidence="16">Protein SoxA</fullName>
    </alternativeName>
    <alternativeName>
        <fullName evidence="17">SoxAX cytochrome complex subunit A</fullName>
    </alternativeName>
    <alternativeName>
        <fullName evidence="15">Sulfur oxidizing protein A</fullName>
    </alternativeName>
    <alternativeName>
        <fullName evidence="14">Thiosulfate-oxidizing multienzyme system protein SoxA</fullName>
    </alternativeName>
</protein>
<evidence type="ECO:0000256" key="17">
    <source>
        <dbReference type="ARBA" id="ARBA00032318"/>
    </source>
</evidence>
<dbReference type="EC" id="2.8.5.2" evidence="3"/>
<sequence>MQKLTLLAARTGLVAALWATTSIAVAQPTSAGQAPSVQHDYWPGRDKAVPHVSGDGRYSDTYENWKDAAAIAAARAAGKQSHEINFKDFRWLTKSLDAELVIDEGREVFHRKNADGQSCASCHGDNGEKLKGVYARLPKFNTRLGRVVVGPTQIEACATERLGQQDWRVDTRANSVLDMYVASLSDGAVVDVDVASEGPLKAAYLKGRDLFFKRTGQFHYACASCHTPPSVGNYLRGQRPTTFFGDAAQYPIYHFPYALPGDDLAHVFTLQHQIRSCQQLSRMHQGKEGSPSMTAIEVFLKASANGYPMSIPTQQYNLDTDYLEQ</sequence>
<evidence type="ECO:0000256" key="4">
    <source>
        <dbReference type="ARBA" id="ARBA00019364"/>
    </source>
</evidence>
<evidence type="ECO:0000256" key="21">
    <source>
        <dbReference type="SAM" id="SignalP"/>
    </source>
</evidence>
<evidence type="ECO:0000313" key="24">
    <source>
        <dbReference type="Proteomes" id="UP000036902"/>
    </source>
</evidence>
<keyword evidence="5" id="KW-0813">Transport</keyword>
<comment type="catalytic activity">
    <reaction evidence="19">
        <text>S-sulfanyl-L-cysteinyl-[SoxY protein] + thiosulfate + 2 Fe(III)-[cytochrome c] = S-(2-sulfodisulfanyl)-L-cysteinyl-[SoxY protein] + 2 Fe(II)-[cytochrome c] + 2 H(+)</text>
        <dbReference type="Rhea" id="RHEA:51224"/>
        <dbReference type="Rhea" id="RHEA-COMP:10350"/>
        <dbReference type="Rhea" id="RHEA-COMP:14399"/>
        <dbReference type="Rhea" id="RHEA-COMP:14689"/>
        <dbReference type="Rhea" id="RHEA-COMP:14690"/>
        <dbReference type="ChEBI" id="CHEBI:15378"/>
        <dbReference type="ChEBI" id="CHEBI:29033"/>
        <dbReference type="ChEBI" id="CHEBI:29034"/>
        <dbReference type="ChEBI" id="CHEBI:33542"/>
        <dbReference type="ChEBI" id="CHEBI:61963"/>
        <dbReference type="ChEBI" id="CHEBI:140664"/>
        <dbReference type="EC" id="2.8.5.2"/>
    </reaction>
</comment>
<evidence type="ECO:0000256" key="12">
    <source>
        <dbReference type="ARBA" id="ARBA00023004"/>
    </source>
</evidence>
<evidence type="ECO:0000256" key="10">
    <source>
        <dbReference type="ARBA" id="ARBA00022764"/>
    </source>
</evidence>
<keyword evidence="12 20" id="KW-0408">Iron</keyword>
<evidence type="ECO:0000256" key="15">
    <source>
        <dbReference type="ARBA" id="ARBA00030833"/>
    </source>
</evidence>
<proteinExistence type="inferred from homology"/>
<evidence type="ECO:0000256" key="2">
    <source>
        <dbReference type="ARBA" id="ARBA00011530"/>
    </source>
</evidence>
<dbReference type="PROSITE" id="PS51007">
    <property type="entry name" value="CYTC"/>
    <property type="match status" value="1"/>
</dbReference>
<keyword evidence="9 21" id="KW-0732">Signal</keyword>
<evidence type="ECO:0000313" key="23">
    <source>
        <dbReference type="EMBL" id="AMO35950.1"/>
    </source>
</evidence>
<dbReference type="GO" id="GO:0009055">
    <property type="term" value="F:electron transfer activity"/>
    <property type="evidence" value="ECO:0007669"/>
    <property type="project" value="InterPro"/>
</dbReference>
<keyword evidence="11" id="KW-0249">Electron transport</keyword>
<dbReference type="KEGG" id="thu:AC731_002730"/>
<evidence type="ECO:0000256" key="5">
    <source>
        <dbReference type="ARBA" id="ARBA00022448"/>
    </source>
</evidence>
<evidence type="ECO:0000256" key="8">
    <source>
        <dbReference type="ARBA" id="ARBA00022723"/>
    </source>
</evidence>
<comment type="subcellular location">
    <subcellularLocation>
        <location evidence="1">Periplasm</location>
    </subcellularLocation>
</comment>
<feature type="chain" id="PRO_5007302621" description="L-cysteine S-thiosulfotransferase subunit SoxA" evidence="21">
    <location>
        <begin position="27"/>
        <end position="325"/>
    </location>
</feature>
<dbReference type="SUPFAM" id="SSF46626">
    <property type="entry name" value="Cytochrome c"/>
    <property type="match status" value="2"/>
</dbReference>
<dbReference type="InterPro" id="IPR036909">
    <property type="entry name" value="Cyt_c-like_dom_sf"/>
</dbReference>
<keyword evidence="7" id="KW-0808">Transferase</keyword>
<keyword evidence="8 20" id="KW-0479">Metal-binding</keyword>
<dbReference type="GO" id="GO:0016740">
    <property type="term" value="F:transferase activity"/>
    <property type="evidence" value="ECO:0007669"/>
    <property type="project" value="UniProtKB-KW"/>
</dbReference>
<evidence type="ECO:0000256" key="9">
    <source>
        <dbReference type="ARBA" id="ARBA00022729"/>
    </source>
</evidence>
<evidence type="ECO:0000256" key="11">
    <source>
        <dbReference type="ARBA" id="ARBA00022982"/>
    </source>
</evidence>
<dbReference type="STRING" id="1134435.AC731_002730"/>
<dbReference type="InterPro" id="IPR025710">
    <property type="entry name" value="SoxA"/>
</dbReference>
<evidence type="ECO:0000256" key="7">
    <source>
        <dbReference type="ARBA" id="ARBA00022679"/>
    </source>
</evidence>
<comment type="similarity">
    <text evidence="13">Belongs to the SoxA family.</text>
</comment>
<dbReference type="GO" id="GO:0016669">
    <property type="term" value="F:oxidoreductase activity, acting on a sulfur group of donors, cytochrome as acceptor"/>
    <property type="evidence" value="ECO:0007669"/>
    <property type="project" value="InterPro"/>
</dbReference>
<keyword evidence="6 20" id="KW-0349">Heme</keyword>
<evidence type="ECO:0000256" key="14">
    <source>
        <dbReference type="ARBA" id="ARBA00030174"/>
    </source>
</evidence>
<evidence type="ECO:0000259" key="22">
    <source>
        <dbReference type="PROSITE" id="PS51007"/>
    </source>
</evidence>
<keyword evidence="10" id="KW-0574">Periplasm</keyword>
<name>A0A140IDX5_9RHOO</name>
<accession>A0A140IDX5</accession>
<feature type="domain" description="Cytochrome c" evidence="22">
    <location>
        <begin position="100"/>
        <end position="209"/>
    </location>
</feature>
<evidence type="ECO:0000256" key="1">
    <source>
        <dbReference type="ARBA" id="ARBA00004418"/>
    </source>
</evidence>
<comment type="catalytic activity">
    <reaction evidence="18">
        <text>L-cysteinyl-[SoxY protein] + thiosulfate + 2 Fe(III)-[cytochrome c] = S-sulfosulfanyl-L-cysteinyl-[SoxY protein] + 2 Fe(II)-[cytochrome c] + 2 H(+)</text>
        <dbReference type="Rhea" id="RHEA:56720"/>
        <dbReference type="Rhea" id="RHEA-COMP:10350"/>
        <dbReference type="Rhea" id="RHEA-COMP:14328"/>
        <dbReference type="Rhea" id="RHEA-COMP:14399"/>
        <dbReference type="Rhea" id="RHEA-COMP:14691"/>
        <dbReference type="ChEBI" id="CHEBI:15378"/>
        <dbReference type="ChEBI" id="CHEBI:29033"/>
        <dbReference type="ChEBI" id="CHEBI:29034"/>
        <dbReference type="ChEBI" id="CHEBI:29950"/>
        <dbReference type="ChEBI" id="CHEBI:33542"/>
        <dbReference type="ChEBI" id="CHEBI:139321"/>
        <dbReference type="EC" id="2.8.5.2"/>
    </reaction>
</comment>
<evidence type="ECO:0000256" key="13">
    <source>
        <dbReference type="ARBA" id="ARBA00025746"/>
    </source>
</evidence>
<dbReference type="GO" id="GO:0046872">
    <property type="term" value="F:metal ion binding"/>
    <property type="evidence" value="ECO:0007669"/>
    <property type="project" value="UniProtKB-KW"/>
</dbReference>
<dbReference type="RefSeq" id="WP_048709089.1">
    <property type="nucleotide sequence ID" value="NZ_CP014646.1"/>
</dbReference>
<dbReference type="NCBIfam" id="TIGR04484">
    <property type="entry name" value="thiosulf_SoxA"/>
    <property type="match status" value="1"/>
</dbReference>
<evidence type="ECO:0000256" key="19">
    <source>
        <dbReference type="ARBA" id="ARBA00048423"/>
    </source>
</evidence>
<evidence type="ECO:0000256" key="6">
    <source>
        <dbReference type="ARBA" id="ARBA00022617"/>
    </source>
</evidence>
<comment type="subunit">
    <text evidence="2">Heterodimer of SoxA and SoxX.</text>
</comment>
<dbReference type="GO" id="GO:0019417">
    <property type="term" value="P:sulfur oxidation"/>
    <property type="evidence" value="ECO:0007669"/>
    <property type="project" value="InterPro"/>
</dbReference>
<evidence type="ECO:0000256" key="20">
    <source>
        <dbReference type="PROSITE-ProRule" id="PRU00433"/>
    </source>
</evidence>
<feature type="signal peptide" evidence="21">
    <location>
        <begin position="1"/>
        <end position="26"/>
    </location>
</feature>
<evidence type="ECO:0000256" key="16">
    <source>
        <dbReference type="ARBA" id="ARBA00032236"/>
    </source>
</evidence>
<evidence type="ECO:0000256" key="18">
    <source>
        <dbReference type="ARBA" id="ARBA00048077"/>
    </source>
</evidence>
<reference evidence="24" key="1">
    <citation type="submission" date="2016-03" db="EMBL/GenBank/DDBJ databases">
        <authorList>
            <person name="Ma C."/>
            <person name="Zhou S."/>
            <person name="Yang G."/>
        </authorList>
    </citation>
    <scope>NUCLEOTIDE SEQUENCE [LARGE SCALE GENOMIC DNA]</scope>
    <source>
        <strain evidence="24">SgZ-1</strain>
    </source>
</reference>
<organism evidence="23 24">
    <name type="scientific">Thauera humireducens</name>
    <dbReference type="NCBI Taxonomy" id="1134435"/>
    <lineage>
        <taxon>Bacteria</taxon>
        <taxon>Pseudomonadati</taxon>
        <taxon>Pseudomonadota</taxon>
        <taxon>Betaproteobacteria</taxon>
        <taxon>Rhodocyclales</taxon>
        <taxon>Zoogloeaceae</taxon>
        <taxon>Thauera</taxon>
    </lineage>
</organism>
<dbReference type="EMBL" id="CP014646">
    <property type="protein sequence ID" value="AMO35950.1"/>
    <property type="molecule type" value="Genomic_DNA"/>
</dbReference>
<keyword evidence="24" id="KW-1185">Reference proteome</keyword>
<evidence type="ECO:0000256" key="3">
    <source>
        <dbReference type="ARBA" id="ARBA00012408"/>
    </source>
</evidence>
<dbReference type="InterPro" id="IPR009056">
    <property type="entry name" value="Cyt_c-like_dom"/>
</dbReference>
<dbReference type="GO" id="GO:0070069">
    <property type="term" value="C:cytochrome complex"/>
    <property type="evidence" value="ECO:0007669"/>
    <property type="project" value="InterPro"/>
</dbReference>
<dbReference type="Pfam" id="PF21342">
    <property type="entry name" value="SoxA-TsdA_cyt-c"/>
    <property type="match status" value="1"/>
</dbReference>
<dbReference type="AlphaFoldDB" id="A0A140IDX5"/>
<dbReference type="GO" id="GO:0020037">
    <property type="term" value="F:heme binding"/>
    <property type="evidence" value="ECO:0007669"/>
    <property type="project" value="InterPro"/>
</dbReference>
<dbReference type="GO" id="GO:0042597">
    <property type="term" value="C:periplasmic space"/>
    <property type="evidence" value="ECO:0007669"/>
    <property type="project" value="UniProtKB-SubCell"/>
</dbReference>
<dbReference type="Proteomes" id="UP000036902">
    <property type="component" value="Chromosome"/>
</dbReference>
<gene>
    <name evidence="23" type="ORF">AC731_002730</name>
</gene>
<dbReference type="Gene3D" id="1.10.760.10">
    <property type="entry name" value="Cytochrome c-like domain"/>
    <property type="match status" value="2"/>
</dbReference>